<gene>
    <name evidence="1" type="ORF">H0486_05435</name>
</gene>
<proteinExistence type="predicted"/>
<dbReference type="RefSeq" id="WP_228352041.1">
    <property type="nucleotide sequence ID" value="NZ_JACEGA010000001.1"/>
</dbReference>
<organism evidence="1 2">
    <name type="scientific">Variimorphobacter saccharofermentans</name>
    <dbReference type="NCBI Taxonomy" id="2755051"/>
    <lineage>
        <taxon>Bacteria</taxon>
        <taxon>Bacillati</taxon>
        <taxon>Bacillota</taxon>
        <taxon>Clostridia</taxon>
        <taxon>Lachnospirales</taxon>
        <taxon>Lachnospiraceae</taxon>
        <taxon>Variimorphobacter</taxon>
    </lineage>
</organism>
<dbReference type="EMBL" id="JACEGA010000001">
    <property type="protein sequence ID" value="MBB2182316.1"/>
    <property type="molecule type" value="Genomic_DNA"/>
</dbReference>
<comment type="caution">
    <text evidence="1">The sequence shown here is derived from an EMBL/GenBank/DDBJ whole genome shotgun (WGS) entry which is preliminary data.</text>
</comment>
<name>A0A839JY39_9FIRM</name>
<keyword evidence="2" id="KW-1185">Reference proteome</keyword>
<dbReference type="Proteomes" id="UP000574276">
    <property type="component" value="Unassembled WGS sequence"/>
</dbReference>
<reference evidence="1 2" key="1">
    <citation type="submission" date="2020-07" db="EMBL/GenBank/DDBJ databases">
        <title>Characterization and genome sequencing of isolate MD1, a novel member within the family Lachnospiraceae.</title>
        <authorList>
            <person name="Rettenmaier R."/>
            <person name="Di Bello L."/>
            <person name="Zinser C."/>
            <person name="Scheitz K."/>
            <person name="Liebl W."/>
            <person name="Zverlov V."/>
        </authorList>
    </citation>
    <scope>NUCLEOTIDE SEQUENCE [LARGE SCALE GENOMIC DNA]</scope>
    <source>
        <strain evidence="1 2">MD1</strain>
    </source>
</reference>
<evidence type="ECO:0000313" key="2">
    <source>
        <dbReference type="Proteomes" id="UP000574276"/>
    </source>
</evidence>
<sequence length="320" mass="37158">MIQYVRESALDYKSFINEIIASVQERLGENYTVRTFKVTKNNSLELDSLIVEEEGKNFSPNIYLNPYFKAYTEGTKMNELTERICNIYLNSKAPITEPHFTYTFDSMKPFIIYRLVSYEKNKKLLQNIPHIKYLDLAITFHCLIRDDEEGIGTIRITNDHMKSWDTSLQELHCLAALNTPKLFPPSINTMDDVIRGMLMNDFMNNSEDVFPEELFNHMIYDNEIPNEKKMYILTNHKGINGAACLLYKDVLGAFAEQVQSDFYILPSSIHELILVPNHKQLTKESLSDMVKDVNRTQVAADEVLSDKVYYYSRELKAIIL</sequence>
<dbReference type="AlphaFoldDB" id="A0A839JY39"/>
<evidence type="ECO:0000313" key="1">
    <source>
        <dbReference type="EMBL" id="MBB2182316.1"/>
    </source>
</evidence>
<protein>
    <submittedName>
        <fullName evidence="1">Uncharacterized protein</fullName>
    </submittedName>
</protein>
<dbReference type="InterPro" id="IPR043743">
    <property type="entry name" value="DUF5688"/>
</dbReference>
<dbReference type="Pfam" id="PF18941">
    <property type="entry name" value="DUF5688"/>
    <property type="match status" value="1"/>
</dbReference>
<accession>A0A839JY39</accession>